<proteinExistence type="inferred from homology"/>
<evidence type="ECO:0000256" key="3">
    <source>
        <dbReference type="ARBA" id="ARBA00022741"/>
    </source>
</evidence>
<evidence type="ECO:0000256" key="1">
    <source>
        <dbReference type="ARBA" id="ARBA00007025"/>
    </source>
</evidence>
<dbReference type="InterPro" id="IPR014001">
    <property type="entry name" value="Helicase_ATP-bd"/>
</dbReference>
<feature type="domain" description="Helicase C-terminal" evidence="10">
    <location>
        <begin position="774"/>
        <end position="930"/>
    </location>
</feature>
<evidence type="ECO:0000313" key="11">
    <source>
        <dbReference type="EMBL" id="KAL0066241.1"/>
    </source>
</evidence>
<sequence length="979" mass="109400">MSANKPGESSRLLDAIDNWASPVPKELDVPRTPLSNATGTNGITPELLTQAREVQFRQQMELGSSPNGELALLLSKTAGESKSKVLGNTGGFSLNYDHETPIRSIDVGGADQAQRVTEFVTKGIDNASHGITVSGAMQQLNLQSDEDILPGLDVHLMRHQIIGVAWMVQQEKGEHKGGILADDMGLGKTVQMIATMAVNQPGTTEKETSRTTLIVLPAALLQQWKEEIETKTNGIMTVHVHHGTDKLKKTSDVKSKDVVITTYQTLCMDFGLPKNIEDGMEEEWLAKHGGVLARTKFYRVIADEAQYIRNRATRASITMTLVRAKYRWILTGTPVTNTLADIYGLLRFGRFRPWNDWNDFNSYVCKVQTEDLLLAGSRAQQILKPVILRRTKNSQLEGKPLLELPPKHIEIVTLEFCQDERDLYDNFENYSRTRINKFINEGTLIKNHHFILVLILRLRQMCCHPNLILAQAEEYDDPTMMLAGDADKERARALKAKGREWVERTKERFIARAYTKGAAGFSEGDEESSATTCPRCDDPLLKDKGRILDCGHEICSDCAEDLRNAPIDHNGIFGYGSEKENIEAERRFEEASAKGWRPCPTNGCRRILDMSPDKLFKSFAFEPTDDDLRRYREAQRKARQPKKKIAIRYGSSEDEDSDIETQGKTFEQRGLDDSDDDLPELGSIIGQPAAKKRKVSGSSVITLSDDDIQDGSSTEEEDAPTFMKRKKTSKTVMSKRAGNVKPSMARQFGKNNETLVATWAKGDDDLEPSAKMLQLMEYLKEWELIGDKTIVYSQWTSMLDLVETLFSRHGIRSVRFDGSMDRHSRESALSIFKSPIGPKVILISTKCGGVGLNLVAANRVVNLDLSWNYAAESQAYDRAHRIGQEKEVFIQRLVVKDTIEERMLKLQEVKTGLAELALGEGTGAKLNKLSMKDIKFLFAIKNPNEGKGKGNANPNTSGGRTNLRGHRSPVMPSSDIDSD</sequence>
<dbReference type="SMART" id="SM00487">
    <property type="entry name" value="DEXDc"/>
    <property type="match status" value="1"/>
</dbReference>
<dbReference type="EMBL" id="JBBXMP010000037">
    <property type="protein sequence ID" value="KAL0066241.1"/>
    <property type="molecule type" value="Genomic_DNA"/>
</dbReference>
<dbReference type="PANTHER" id="PTHR45626:SF16">
    <property type="entry name" value="ATP-DEPENDENT HELICASE ULS1"/>
    <property type="match status" value="1"/>
</dbReference>
<comment type="caution">
    <text evidence="11">The sequence shown here is derived from an EMBL/GenBank/DDBJ whole genome shotgun (WGS) entry which is preliminary data.</text>
</comment>
<evidence type="ECO:0000256" key="4">
    <source>
        <dbReference type="ARBA" id="ARBA00022771"/>
    </source>
</evidence>
<keyword evidence="6" id="KW-0862">Zinc</keyword>
<dbReference type="PROSITE" id="PS51192">
    <property type="entry name" value="HELICASE_ATP_BIND_1"/>
    <property type="match status" value="1"/>
</dbReference>
<dbReference type="PROSITE" id="PS00518">
    <property type="entry name" value="ZF_RING_1"/>
    <property type="match status" value="1"/>
</dbReference>
<evidence type="ECO:0000313" key="12">
    <source>
        <dbReference type="Proteomes" id="UP001437256"/>
    </source>
</evidence>
<dbReference type="Proteomes" id="UP001437256">
    <property type="component" value="Unassembled WGS sequence"/>
</dbReference>
<dbReference type="Gene3D" id="3.40.50.10810">
    <property type="entry name" value="Tandem AAA-ATPase domain"/>
    <property type="match status" value="1"/>
</dbReference>
<dbReference type="InterPro" id="IPR000330">
    <property type="entry name" value="SNF2_N"/>
</dbReference>
<dbReference type="PROSITE" id="PS51194">
    <property type="entry name" value="HELICASE_CTER"/>
    <property type="match status" value="1"/>
</dbReference>
<feature type="region of interest" description="Disordered" evidence="8">
    <location>
        <begin position="945"/>
        <end position="979"/>
    </location>
</feature>
<keyword evidence="7" id="KW-0067">ATP-binding</keyword>
<feature type="domain" description="Helicase ATP-binding" evidence="9">
    <location>
        <begin position="169"/>
        <end position="352"/>
    </location>
</feature>
<evidence type="ECO:0000256" key="8">
    <source>
        <dbReference type="SAM" id="MobiDB-lite"/>
    </source>
</evidence>
<dbReference type="InterPro" id="IPR050628">
    <property type="entry name" value="SNF2_RAD54_helicase_TF"/>
</dbReference>
<keyword evidence="3" id="KW-0547">Nucleotide-binding</keyword>
<accession>A0ABR2ZYW1</accession>
<dbReference type="Gene3D" id="3.30.40.10">
    <property type="entry name" value="Zinc/RING finger domain, C3HC4 (zinc finger)"/>
    <property type="match status" value="1"/>
</dbReference>
<dbReference type="InterPro" id="IPR013083">
    <property type="entry name" value="Znf_RING/FYVE/PHD"/>
</dbReference>
<evidence type="ECO:0000256" key="7">
    <source>
        <dbReference type="ARBA" id="ARBA00022840"/>
    </source>
</evidence>
<dbReference type="Pfam" id="PF00176">
    <property type="entry name" value="SNF2-rel_dom"/>
    <property type="match status" value="1"/>
</dbReference>
<dbReference type="Pfam" id="PF00271">
    <property type="entry name" value="Helicase_C"/>
    <property type="match status" value="1"/>
</dbReference>
<dbReference type="InterPro" id="IPR027417">
    <property type="entry name" value="P-loop_NTPase"/>
</dbReference>
<feature type="region of interest" description="Disordered" evidence="8">
    <location>
        <begin position="634"/>
        <end position="686"/>
    </location>
</feature>
<keyword evidence="2" id="KW-0479">Metal-binding</keyword>
<name>A0ABR2ZYW1_9AGAR</name>
<evidence type="ECO:0000256" key="6">
    <source>
        <dbReference type="ARBA" id="ARBA00022833"/>
    </source>
</evidence>
<evidence type="ECO:0000259" key="10">
    <source>
        <dbReference type="PROSITE" id="PS51194"/>
    </source>
</evidence>
<dbReference type="SMART" id="SM00490">
    <property type="entry name" value="HELICc"/>
    <property type="match status" value="1"/>
</dbReference>
<feature type="region of interest" description="Disordered" evidence="8">
    <location>
        <begin position="703"/>
        <end position="722"/>
    </location>
</feature>
<dbReference type="InterPro" id="IPR017907">
    <property type="entry name" value="Znf_RING_CS"/>
</dbReference>
<dbReference type="CDD" id="cd18008">
    <property type="entry name" value="DEXDc_SHPRH-like"/>
    <property type="match status" value="1"/>
</dbReference>
<keyword evidence="4" id="KW-0863">Zinc-finger</keyword>
<dbReference type="InterPro" id="IPR038718">
    <property type="entry name" value="SNF2-like_sf"/>
</dbReference>
<feature type="compositionally biased region" description="Acidic residues" evidence="8">
    <location>
        <begin position="704"/>
        <end position="719"/>
    </location>
</feature>
<keyword evidence="5" id="KW-0378">Hydrolase</keyword>
<feature type="compositionally biased region" description="Basic residues" evidence="8">
    <location>
        <begin position="637"/>
        <end position="646"/>
    </location>
</feature>
<dbReference type="Gene3D" id="3.40.50.300">
    <property type="entry name" value="P-loop containing nucleotide triphosphate hydrolases"/>
    <property type="match status" value="1"/>
</dbReference>
<dbReference type="InterPro" id="IPR001650">
    <property type="entry name" value="Helicase_C-like"/>
</dbReference>
<evidence type="ECO:0000259" key="9">
    <source>
        <dbReference type="PROSITE" id="PS51192"/>
    </source>
</evidence>
<dbReference type="CDD" id="cd18793">
    <property type="entry name" value="SF2_C_SNF"/>
    <property type="match status" value="1"/>
</dbReference>
<dbReference type="PANTHER" id="PTHR45626">
    <property type="entry name" value="TRANSCRIPTION TERMINATION FACTOR 2-RELATED"/>
    <property type="match status" value="1"/>
</dbReference>
<gene>
    <name evidence="11" type="ORF">AAF712_006672</name>
</gene>
<reference evidence="11 12" key="1">
    <citation type="submission" date="2024-05" db="EMBL/GenBank/DDBJ databases">
        <title>A draft genome resource for the thread blight pathogen Marasmius tenuissimus strain MS-2.</title>
        <authorList>
            <person name="Yulfo-Soto G.E."/>
            <person name="Baruah I.K."/>
            <person name="Amoako-Attah I."/>
            <person name="Bukari Y."/>
            <person name="Meinhardt L.W."/>
            <person name="Bailey B.A."/>
            <person name="Cohen S.P."/>
        </authorList>
    </citation>
    <scope>NUCLEOTIDE SEQUENCE [LARGE SCALE GENOMIC DNA]</scope>
    <source>
        <strain evidence="11 12">MS-2</strain>
    </source>
</reference>
<organism evidence="11 12">
    <name type="scientific">Marasmius tenuissimus</name>
    <dbReference type="NCBI Taxonomy" id="585030"/>
    <lineage>
        <taxon>Eukaryota</taxon>
        <taxon>Fungi</taxon>
        <taxon>Dikarya</taxon>
        <taxon>Basidiomycota</taxon>
        <taxon>Agaricomycotina</taxon>
        <taxon>Agaricomycetes</taxon>
        <taxon>Agaricomycetidae</taxon>
        <taxon>Agaricales</taxon>
        <taxon>Marasmiineae</taxon>
        <taxon>Marasmiaceae</taxon>
        <taxon>Marasmius</taxon>
    </lineage>
</organism>
<evidence type="ECO:0000256" key="2">
    <source>
        <dbReference type="ARBA" id="ARBA00022723"/>
    </source>
</evidence>
<keyword evidence="12" id="KW-1185">Reference proteome</keyword>
<protein>
    <submittedName>
        <fullName evidence="11">Uncharacterized protein</fullName>
    </submittedName>
</protein>
<comment type="similarity">
    <text evidence="1">Belongs to the SNF2/RAD54 helicase family.</text>
</comment>
<dbReference type="InterPro" id="IPR049730">
    <property type="entry name" value="SNF2/RAD54-like_C"/>
</dbReference>
<dbReference type="SUPFAM" id="SSF52540">
    <property type="entry name" value="P-loop containing nucleoside triphosphate hydrolases"/>
    <property type="match status" value="2"/>
</dbReference>
<evidence type="ECO:0000256" key="5">
    <source>
        <dbReference type="ARBA" id="ARBA00022801"/>
    </source>
</evidence>